<proteinExistence type="predicted"/>
<gene>
    <name evidence="2" type="ORF">NHX12_002160</name>
</gene>
<dbReference type="EMBL" id="JANIIK010000109">
    <property type="protein sequence ID" value="KAJ3598655.1"/>
    <property type="molecule type" value="Genomic_DNA"/>
</dbReference>
<reference evidence="2" key="1">
    <citation type="submission" date="2022-07" db="EMBL/GenBank/DDBJ databases">
        <title>Chromosome-level genome of Muraenolepis orangiensis.</title>
        <authorList>
            <person name="Kim J."/>
        </authorList>
    </citation>
    <scope>NUCLEOTIDE SEQUENCE</scope>
    <source>
        <strain evidence="2">KU_S4_2022</strain>
        <tissue evidence="2">Muscle</tissue>
    </source>
</reference>
<name>A0A9Q0E4F9_9TELE</name>
<dbReference type="Proteomes" id="UP001148018">
    <property type="component" value="Unassembled WGS sequence"/>
</dbReference>
<dbReference type="AlphaFoldDB" id="A0A9Q0E4F9"/>
<organism evidence="2 3">
    <name type="scientific">Muraenolepis orangiensis</name>
    <name type="common">Patagonian moray cod</name>
    <dbReference type="NCBI Taxonomy" id="630683"/>
    <lineage>
        <taxon>Eukaryota</taxon>
        <taxon>Metazoa</taxon>
        <taxon>Chordata</taxon>
        <taxon>Craniata</taxon>
        <taxon>Vertebrata</taxon>
        <taxon>Euteleostomi</taxon>
        <taxon>Actinopterygii</taxon>
        <taxon>Neopterygii</taxon>
        <taxon>Teleostei</taxon>
        <taxon>Neoteleostei</taxon>
        <taxon>Acanthomorphata</taxon>
        <taxon>Zeiogadaria</taxon>
        <taxon>Gadariae</taxon>
        <taxon>Gadiformes</taxon>
        <taxon>Muraenolepidoidei</taxon>
        <taxon>Muraenolepididae</taxon>
        <taxon>Muraenolepis</taxon>
    </lineage>
</organism>
<accession>A0A9Q0E4F9</accession>
<feature type="compositionally biased region" description="Polar residues" evidence="1">
    <location>
        <begin position="84"/>
        <end position="109"/>
    </location>
</feature>
<feature type="non-terminal residue" evidence="2">
    <location>
        <position position="1"/>
    </location>
</feature>
<evidence type="ECO:0000256" key="1">
    <source>
        <dbReference type="SAM" id="MobiDB-lite"/>
    </source>
</evidence>
<keyword evidence="3" id="KW-1185">Reference proteome</keyword>
<sequence length="127" mass="13331">QWVEGVRSKGLQPPVTSQPGGTRGPSASCDVTARWNQRALSLLPGEPEGPQPPVTSQPGGTRGPSASCDVTARGTRCPQPPVTSQPGGTRGPSASSVRETTINDPRSLPTETQYVWAARRGGTRRFV</sequence>
<evidence type="ECO:0000313" key="2">
    <source>
        <dbReference type="EMBL" id="KAJ3598655.1"/>
    </source>
</evidence>
<protein>
    <submittedName>
        <fullName evidence="2">Uncharacterized protein</fullName>
    </submittedName>
</protein>
<feature type="region of interest" description="Disordered" evidence="1">
    <location>
        <begin position="1"/>
        <end position="29"/>
    </location>
</feature>
<feature type="non-terminal residue" evidence="2">
    <location>
        <position position="127"/>
    </location>
</feature>
<evidence type="ECO:0000313" key="3">
    <source>
        <dbReference type="Proteomes" id="UP001148018"/>
    </source>
</evidence>
<feature type="region of interest" description="Disordered" evidence="1">
    <location>
        <begin position="42"/>
        <end position="109"/>
    </location>
</feature>
<comment type="caution">
    <text evidence="2">The sequence shown here is derived from an EMBL/GenBank/DDBJ whole genome shotgun (WGS) entry which is preliminary data.</text>
</comment>